<dbReference type="HOGENOM" id="CLU_072546_1_0_6"/>
<dbReference type="SUPFAM" id="SSF50494">
    <property type="entry name" value="Trypsin-like serine proteases"/>
    <property type="match status" value="1"/>
</dbReference>
<dbReference type="AlphaFoldDB" id="N9RJZ9"/>
<dbReference type="PATRIC" id="fig|1217700.3.peg.2624"/>
<comment type="caution">
    <text evidence="1">The sequence shown here is derived from an EMBL/GenBank/DDBJ whole genome shotgun (WGS) entry which is preliminary data.</text>
</comment>
<evidence type="ECO:0008006" key="3">
    <source>
        <dbReference type="Google" id="ProtNLM"/>
    </source>
</evidence>
<dbReference type="EMBL" id="APRN01000036">
    <property type="protein sequence ID" value="ENX58299.1"/>
    <property type="molecule type" value="Genomic_DNA"/>
</dbReference>
<evidence type="ECO:0000313" key="2">
    <source>
        <dbReference type="Proteomes" id="UP000013084"/>
    </source>
</evidence>
<dbReference type="OrthoDB" id="212300at2"/>
<keyword evidence="2" id="KW-1185">Reference proteome</keyword>
<accession>N9RJZ9</accession>
<dbReference type="RefSeq" id="WP_005204109.1">
    <property type="nucleotide sequence ID" value="NZ_KB850072.1"/>
</dbReference>
<dbReference type="Proteomes" id="UP000013084">
    <property type="component" value="Unassembled WGS sequence"/>
</dbReference>
<protein>
    <recommendedName>
        <fullName evidence="3">Serine protease</fullName>
    </recommendedName>
</protein>
<name>N9RJZ9_9GAMM</name>
<dbReference type="Gene3D" id="2.40.10.10">
    <property type="entry name" value="Trypsin-like serine proteases"/>
    <property type="match status" value="2"/>
</dbReference>
<evidence type="ECO:0000313" key="1">
    <source>
        <dbReference type="EMBL" id="ENX58299.1"/>
    </source>
</evidence>
<dbReference type="InterPro" id="IPR043504">
    <property type="entry name" value="Peptidase_S1_PA_chymotrypsin"/>
</dbReference>
<reference evidence="1 2" key="1">
    <citation type="submission" date="2013-02" db="EMBL/GenBank/DDBJ databases">
        <title>The Genome Sequence of Acinetobacter sp. CIP 70.18.</title>
        <authorList>
            <consortium name="The Broad Institute Genome Sequencing Platform"/>
            <consortium name="The Broad Institute Genome Sequencing Center for Infectious Disease"/>
            <person name="Cerqueira G."/>
            <person name="Feldgarden M."/>
            <person name="Courvalin P."/>
            <person name="Perichon B."/>
            <person name="Grillot-Courvalin C."/>
            <person name="Clermont D."/>
            <person name="Rocha E."/>
            <person name="Yoon E.-J."/>
            <person name="Nemec A."/>
            <person name="Walker B."/>
            <person name="Young S.K."/>
            <person name="Zeng Q."/>
            <person name="Gargeya S."/>
            <person name="Fitzgerald M."/>
            <person name="Haas B."/>
            <person name="Abouelleil A."/>
            <person name="Alvarado L."/>
            <person name="Arachchi H.M."/>
            <person name="Berlin A.M."/>
            <person name="Chapman S.B."/>
            <person name="Dewar J."/>
            <person name="Goldberg J."/>
            <person name="Griggs A."/>
            <person name="Gujja S."/>
            <person name="Hansen M."/>
            <person name="Howarth C."/>
            <person name="Imamovic A."/>
            <person name="Larimer J."/>
            <person name="McCowan C."/>
            <person name="Murphy C."/>
            <person name="Neiman D."/>
            <person name="Pearson M."/>
            <person name="Priest M."/>
            <person name="Roberts A."/>
            <person name="Saif S."/>
            <person name="Shea T."/>
            <person name="Sisk P."/>
            <person name="Sykes S."/>
            <person name="Wortman J."/>
            <person name="Nusbaum C."/>
            <person name="Birren B."/>
        </authorList>
    </citation>
    <scope>NUCLEOTIDE SEQUENCE [LARGE SCALE GENOMIC DNA]</scope>
    <source>
        <strain evidence="1 2">CIP 70.18</strain>
    </source>
</reference>
<proteinExistence type="predicted"/>
<organism evidence="1 2">
    <name type="scientific">Acinetobacter higginsii</name>
    <dbReference type="NCBI Taxonomy" id="70347"/>
    <lineage>
        <taxon>Bacteria</taxon>
        <taxon>Pseudomonadati</taxon>
        <taxon>Pseudomonadota</taxon>
        <taxon>Gammaproteobacteria</taxon>
        <taxon>Moraxellales</taxon>
        <taxon>Moraxellaceae</taxon>
        <taxon>Acinetobacter</taxon>
    </lineage>
</organism>
<dbReference type="Pfam" id="PF13365">
    <property type="entry name" value="Trypsin_2"/>
    <property type="match status" value="1"/>
</dbReference>
<sequence>MPNNLTIAEQLLYSTIKIISVKQRVAFGTGTGFFSAFNRTRDSFAPVLVTNKHVIKGADSISIKCHLQEPISGGPSGRYLNINLPLQNLVIPHPNENVDLCAILVGDALNQANTDGNQIFYSNIEMGIIPVEDEWQYLDAIEEVTMIGCPNGISDEANNFPLVRQGITASNPSKRYNGKNEFVVDMACFPGSSGSPIFLYNPFGYFNKRTGNFQIGEGRLKLLGILYAGPLISNTGQITLNTKPSVEMNSPMHLGFAIRSSELIELERYFITLIR</sequence>
<dbReference type="InterPro" id="IPR009003">
    <property type="entry name" value="Peptidase_S1_PA"/>
</dbReference>
<gene>
    <name evidence="1" type="ORF">F902_02699</name>
</gene>